<name>A0A1H8YKC9_9PSEU</name>
<protein>
    <submittedName>
        <fullName evidence="3">Uncharacterized conserved protein YndB, AHSA1/START domain</fullName>
    </submittedName>
</protein>
<dbReference type="SUPFAM" id="SSF55961">
    <property type="entry name" value="Bet v1-like"/>
    <property type="match status" value="1"/>
</dbReference>
<dbReference type="Proteomes" id="UP000198582">
    <property type="component" value="Unassembled WGS sequence"/>
</dbReference>
<comment type="similarity">
    <text evidence="1">Belongs to the AHA1 family.</text>
</comment>
<sequence length="250" mass="27417">MAREFEVAKEVRLPAEPERVWDAVATGPGIDSWFMGKHEVDGEARKIRFAMGGFESEAEITAWEPPRRFAYRSAPAEDGGFDAFEYLIEAADGGASILRFIHHSFTNRDWGDEYHESFAIGWDMYLHTLGQYLAHFPGGSAEYVIADGPAASAEAAAWPKLLDALGLPAEPVLGQAVRFTVDGLPPIEGVLDYTTPQYAGIRTPDALLRFHGRWPLGMTIAAGHHLFSGTADAAQQGKAWQAWLEQVLGD</sequence>
<keyword evidence="4" id="KW-1185">Reference proteome</keyword>
<gene>
    <name evidence="3" type="ORF">SAMN04489732_120168</name>
</gene>
<dbReference type="AlphaFoldDB" id="A0A1H8YKC9"/>
<evidence type="ECO:0000313" key="4">
    <source>
        <dbReference type="Proteomes" id="UP000198582"/>
    </source>
</evidence>
<organism evidence="3 4">
    <name type="scientific">Amycolatopsis saalfeldensis</name>
    <dbReference type="NCBI Taxonomy" id="394193"/>
    <lineage>
        <taxon>Bacteria</taxon>
        <taxon>Bacillati</taxon>
        <taxon>Actinomycetota</taxon>
        <taxon>Actinomycetes</taxon>
        <taxon>Pseudonocardiales</taxon>
        <taxon>Pseudonocardiaceae</taxon>
        <taxon>Amycolatopsis</taxon>
    </lineage>
</organism>
<dbReference type="STRING" id="394193.SAMN04489732_120168"/>
<evidence type="ECO:0000256" key="1">
    <source>
        <dbReference type="ARBA" id="ARBA00006817"/>
    </source>
</evidence>
<accession>A0A1H8YKC9</accession>
<dbReference type="InterPro" id="IPR013538">
    <property type="entry name" value="ASHA1/2-like_C"/>
</dbReference>
<dbReference type="CDD" id="cd07814">
    <property type="entry name" value="SRPBCC_CalC_Aha1-like"/>
    <property type="match status" value="1"/>
</dbReference>
<dbReference type="Pfam" id="PF08327">
    <property type="entry name" value="AHSA1"/>
    <property type="match status" value="1"/>
</dbReference>
<reference evidence="3 4" key="1">
    <citation type="submission" date="2016-10" db="EMBL/GenBank/DDBJ databases">
        <authorList>
            <person name="de Groot N.N."/>
        </authorList>
    </citation>
    <scope>NUCLEOTIDE SEQUENCE [LARGE SCALE GENOMIC DNA]</scope>
    <source>
        <strain evidence="3 4">DSM 44993</strain>
    </source>
</reference>
<proteinExistence type="inferred from homology"/>
<dbReference type="InterPro" id="IPR023393">
    <property type="entry name" value="START-like_dom_sf"/>
</dbReference>
<dbReference type="OrthoDB" id="8417725at2"/>
<evidence type="ECO:0000313" key="3">
    <source>
        <dbReference type="EMBL" id="SEP52501.1"/>
    </source>
</evidence>
<dbReference type="Gene3D" id="3.30.530.20">
    <property type="match status" value="1"/>
</dbReference>
<feature type="domain" description="Activator of Hsp90 ATPase homologue 1/2-like C-terminal" evidence="2">
    <location>
        <begin position="15"/>
        <end position="133"/>
    </location>
</feature>
<evidence type="ECO:0000259" key="2">
    <source>
        <dbReference type="Pfam" id="PF08327"/>
    </source>
</evidence>
<dbReference type="EMBL" id="FOEF01000020">
    <property type="protein sequence ID" value="SEP52501.1"/>
    <property type="molecule type" value="Genomic_DNA"/>
</dbReference>
<dbReference type="RefSeq" id="WP_091625824.1">
    <property type="nucleotide sequence ID" value="NZ_FOEF01000020.1"/>
</dbReference>